<proteinExistence type="predicted"/>
<sequence>MDKSVQDPTPRYKFARLEALYSLVPLPRGFGSLTTNPQLEILKRISVRDSKSIQLLLAAHKPQYELFNLHS</sequence>
<organism evidence="1 2">
    <name type="scientific">Brasilonema sennae CENA114</name>
    <dbReference type="NCBI Taxonomy" id="415709"/>
    <lineage>
        <taxon>Bacteria</taxon>
        <taxon>Bacillati</taxon>
        <taxon>Cyanobacteriota</taxon>
        <taxon>Cyanophyceae</taxon>
        <taxon>Nostocales</taxon>
        <taxon>Scytonemataceae</taxon>
        <taxon>Brasilonema</taxon>
        <taxon>Bromeliae group (in: Brasilonema)</taxon>
    </lineage>
</organism>
<dbReference type="EMBL" id="CP030118">
    <property type="protein sequence ID" value="QDL08338.1"/>
    <property type="molecule type" value="Genomic_DNA"/>
</dbReference>
<dbReference type="AlphaFoldDB" id="A0A856MCC4"/>
<accession>A0A856MCC4</accession>
<dbReference type="Proteomes" id="UP000503129">
    <property type="component" value="Chromosome"/>
</dbReference>
<evidence type="ECO:0000313" key="2">
    <source>
        <dbReference type="Proteomes" id="UP000503129"/>
    </source>
</evidence>
<evidence type="ECO:0000313" key="1">
    <source>
        <dbReference type="EMBL" id="QDL08338.1"/>
    </source>
</evidence>
<dbReference type="KEGG" id="bsen:DP114_10905"/>
<name>A0A856MCC4_9CYAN</name>
<dbReference type="RefSeq" id="WP_172195191.1">
    <property type="nucleotide sequence ID" value="NZ_CAWOXK010000001.1"/>
</dbReference>
<keyword evidence="2" id="KW-1185">Reference proteome</keyword>
<reference evidence="1 2" key="1">
    <citation type="submission" date="2018-06" db="EMBL/GenBank/DDBJ databases">
        <title>Comparative genomics of Brasilonema spp. strains.</title>
        <authorList>
            <person name="Alvarenga D.O."/>
            <person name="Fiore M.F."/>
            <person name="Varani A.M."/>
        </authorList>
    </citation>
    <scope>NUCLEOTIDE SEQUENCE [LARGE SCALE GENOMIC DNA]</scope>
    <source>
        <strain evidence="1 2">CENA114</strain>
    </source>
</reference>
<protein>
    <submittedName>
        <fullName evidence="1">Uncharacterized protein</fullName>
    </submittedName>
</protein>
<gene>
    <name evidence="1" type="ORF">DP114_10905</name>
</gene>